<dbReference type="PANTHER" id="PTHR24422:SF8">
    <property type="entry name" value="CHEMOTAXIS PROTEIN"/>
    <property type="match status" value="1"/>
</dbReference>
<evidence type="ECO:0000313" key="3">
    <source>
        <dbReference type="Proteomes" id="UP000294597"/>
    </source>
</evidence>
<dbReference type="Pfam" id="PF03705">
    <property type="entry name" value="CheR_N"/>
    <property type="match status" value="1"/>
</dbReference>
<dbReference type="AlphaFoldDB" id="A0A4R5CY56"/>
<comment type="caution">
    <text evidence="2">The sequence shown here is derived from an EMBL/GenBank/DDBJ whole genome shotgun (WGS) entry which is preliminary data.</text>
</comment>
<keyword evidence="2" id="KW-0808">Transferase</keyword>
<reference evidence="2 3" key="1">
    <citation type="submission" date="2019-03" db="EMBL/GenBank/DDBJ databases">
        <title>Flavobacterium TSA-D2 sp. nov., isolated from arctic soil.</title>
        <authorList>
            <person name="Chaudhary D.K."/>
        </authorList>
    </citation>
    <scope>NUCLEOTIDE SEQUENCE [LARGE SCALE GENOMIC DNA]</scope>
    <source>
        <strain evidence="2 3">TSA-D2</strain>
    </source>
</reference>
<dbReference type="EMBL" id="SMFO01000002">
    <property type="protein sequence ID" value="TDE05546.1"/>
    <property type="molecule type" value="Genomic_DNA"/>
</dbReference>
<dbReference type="SMART" id="SM00138">
    <property type="entry name" value="MeTrc"/>
    <property type="match status" value="1"/>
</dbReference>
<dbReference type="Gene3D" id="3.40.50.150">
    <property type="entry name" value="Vaccinia Virus protein VP39"/>
    <property type="match status" value="1"/>
</dbReference>
<dbReference type="InterPro" id="IPR029063">
    <property type="entry name" value="SAM-dependent_MTases_sf"/>
</dbReference>
<dbReference type="PROSITE" id="PS50123">
    <property type="entry name" value="CHER"/>
    <property type="match status" value="1"/>
</dbReference>
<evidence type="ECO:0000313" key="2">
    <source>
        <dbReference type="EMBL" id="TDE05546.1"/>
    </source>
</evidence>
<dbReference type="RefSeq" id="WP_132109586.1">
    <property type="nucleotide sequence ID" value="NZ_SMFO01000002.1"/>
</dbReference>
<evidence type="ECO:0000259" key="1">
    <source>
        <dbReference type="PROSITE" id="PS50123"/>
    </source>
</evidence>
<gene>
    <name evidence="2" type="ORF">E0F98_05355</name>
</gene>
<sequence length="270" mass="31536">MIEFNDIDEIVFLIKKQYGYDFEGYSRASFLRRINRYMQLSGMVNIVNLKNDLINYPENFNTFINEIVVNVSEFFRDPDFFSSLLTNVFPYLESYPKINVWSAGCSFGEETYSLAILLKELNLLNKSRIYATDISTNALDRSKKGIYSIKDFKEYSNNYFSSGGKESLNKYFVSDGEKTIINSELKKDILFSRHNLVTDGVFKECQLILCRNVLIYFNEELQNKVLELFYDSLPVHGFLALGNKESLRFSSINDKFKIIDSKQKIYQKIK</sequence>
<dbReference type="SUPFAM" id="SSF47757">
    <property type="entry name" value="Chemotaxis receptor methyltransferase CheR, N-terminal domain"/>
    <property type="match status" value="1"/>
</dbReference>
<dbReference type="GO" id="GO:0008757">
    <property type="term" value="F:S-adenosylmethionine-dependent methyltransferase activity"/>
    <property type="evidence" value="ECO:0007669"/>
    <property type="project" value="InterPro"/>
</dbReference>
<dbReference type="InterPro" id="IPR000780">
    <property type="entry name" value="CheR_MeTrfase"/>
</dbReference>
<organism evidence="2 3">
    <name type="scientific">Flavobacterium hiemivividum</name>
    <dbReference type="NCBI Taxonomy" id="2541734"/>
    <lineage>
        <taxon>Bacteria</taxon>
        <taxon>Pseudomonadati</taxon>
        <taxon>Bacteroidota</taxon>
        <taxon>Flavobacteriia</taxon>
        <taxon>Flavobacteriales</taxon>
        <taxon>Flavobacteriaceae</taxon>
        <taxon>Flavobacterium</taxon>
    </lineage>
</organism>
<accession>A0A4R5CY56</accession>
<dbReference type="Pfam" id="PF01739">
    <property type="entry name" value="CheR"/>
    <property type="match status" value="1"/>
</dbReference>
<keyword evidence="2" id="KW-0489">Methyltransferase</keyword>
<proteinExistence type="predicted"/>
<dbReference type="SUPFAM" id="SSF53335">
    <property type="entry name" value="S-adenosyl-L-methionine-dependent methyltransferases"/>
    <property type="match status" value="1"/>
</dbReference>
<name>A0A4R5CY56_9FLAO</name>
<dbReference type="InterPro" id="IPR022641">
    <property type="entry name" value="CheR_N"/>
</dbReference>
<dbReference type="PRINTS" id="PR00996">
    <property type="entry name" value="CHERMTFRASE"/>
</dbReference>
<dbReference type="InterPro" id="IPR050903">
    <property type="entry name" value="Bact_Chemotaxis_MeTrfase"/>
</dbReference>
<dbReference type="Proteomes" id="UP000294597">
    <property type="component" value="Unassembled WGS sequence"/>
</dbReference>
<dbReference type="GO" id="GO:0032259">
    <property type="term" value="P:methylation"/>
    <property type="evidence" value="ECO:0007669"/>
    <property type="project" value="UniProtKB-KW"/>
</dbReference>
<dbReference type="PANTHER" id="PTHR24422">
    <property type="entry name" value="CHEMOTAXIS PROTEIN METHYLTRANSFERASE"/>
    <property type="match status" value="1"/>
</dbReference>
<dbReference type="InterPro" id="IPR022642">
    <property type="entry name" value="CheR_C"/>
</dbReference>
<protein>
    <submittedName>
        <fullName evidence="2">Protein-glutamate O-methyltransferase CheR</fullName>
    </submittedName>
</protein>
<feature type="domain" description="CheR-type methyltransferase" evidence="1">
    <location>
        <begin position="1"/>
        <end position="247"/>
    </location>
</feature>
<keyword evidence="3" id="KW-1185">Reference proteome</keyword>